<evidence type="ECO:0000256" key="2">
    <source>
        <dbReference type="ARBA" id="ARBA00023015"/>
    </source>
</evidence>
<reference evidence="8" key="1">
    <citation type="submission" date="2017-05" db="EMBL/GenBank/DDBJ databases">
        <authorList>
            <person name="Kirkegaard R."/>
            <person name="Mcilroy J S."/>
        </authorList>
    </citation>
    <scope>NUCLEOTIDE SEQUENCE [LARGE SCALE GENOMIC DNA]</scope>
</reference>
<dbReference type="SUPFAM" id="SSF88659">
    <property type="entry name" value="Sigma3 and sigma4 domains of RNA polymerase sigma factors"/>
    <property type="match status" value="1"/>
</dbReference>
<dbReference type="RefSeq" id="WP_087862447.1">
    <property type="nucleotide sequence ID" value="NZ_LT859958.1"/>
</dbReference>
<dbReference type="PANTHER" id="PTHR43133">
    <property type="entry name" value="RNA POLYMERASE ECF-TYPE SIGMA FACTO"/>
    <property type="match status" value="1"/>
</dbReference>
<dbReference type="KEGG" id="abat:CFX1CAM_1554"/>
<dbReference type="InterPro" id="IPR013325">
    <property type="entry name" value="RNA_pol_sigma_r2"/>
</dbReference>
<dbReference type="Gene3D" id="1.10.10.10">
    <property type="entry name" value="Winged helix-like DNA-binding domain superfamily/Winged helix DNA-binding domain"/>
    <property type="match status" value="1"/>
</dbReference>
<name>A0A1Y6K7Q0_9CHLR</name>
<dbReference type="GO" id="GO:0016987">
    <property type="term" value="F:sigma factor activity"/>
    <property type="evidence" value="ECO:0007669"/>
    <property type="project" value="UniProtKB-KW"/>
</dbReference>
<dbReference type="Gene3D" id="1.10.1740.10">
    <property type="match status" value="1"/>
</dbReference>
<protein>
    <submittedName>
        <fullName evidence="7">RNA polymerase ECF-type sigma factor</fullName>
    </submittedName>
</protein>
<keyword evidence="3" id="KW-0731">Sigma factor</keyword>
<evidence type="ECO:0000313" key="7">
    <source>
        <dbReference type="EMBL" id="SMX54619.1"/>
    </source>
</evidence>
<sequence>MDPQEEIALIDAAKSDPNAFGLLYERYVDRIYNYIYFRIDSKRDAEDLTGQVFFKAMSNIKSYRHMGLPFSAWLYRIAHNLVANYYHDRVRKREIALDDEQAQFLPQYDQHPEKQTVKTQEIENLMAAIRKLSPIRQELLVLKFLDQLSNAEIGKILRKSEGAIKSLYHRTLLELRDIMSTGKEENA</sequence>
<dbReference type="GO" id="GO:0006352">
    <property type="term" value="P:DNA-templated transcription initiation"/>
    <property type="evidence" value="ECO:0007669"/>
    <property type="project" value="InterPro"/>
</dbReference>
<dbReference type="PANTHER" id="PTHR43133:SF57">
    <property type="entry name" value="RNA POLYMERASE SIGMA-70 FACTOR"/>
    <property type="match status" value="1"/>
</dbReference>
<dbReference type="Proteomes" id="UP000195514">
    <property type="component" value="Chromosome I"/>
</dbReference>
<organism evidence="7 8">
    <name type="scientific">Candidatus Brevifilum fermentans</name>
    <dbReference type="NCBI Taxonomy" id="1986204"/>
    <lineage>
        <taxon>Bacteria</taxon>
        <taxon>Bacillati</taxon>
        <taxon>Chloroflexota</taxon>
        <taxon>Anaerolineae</taxon>
        <taxon>Anaerolineales</taxon>
        <taxon>Anaerolineaceae</taxon>
        <taxon>Candidatus Brevifilum</taxon>
    </lineage>
</organism>
<dbReference type="Pfam" id="PF08281">
    <property type="entry name" value="Sigma70_r4_2"/>
    <property type="match status" value="1"/>
</dbReference>
<dbReference type="InterPro" id="IPR039425">
    <property type="entry name" value="RNA_pol_sigma-70-like"/>
</dbReference>
<evidence type="ECO:0000256" key="4">
    <source>
        <dbReference type="ARBA" id="ARBA00023163"/>
    </source>
</evidence>
<evidence type="ECO:0000256" key="1">
    <source>
        <dbReference type="ARBA" id="ARBA00010641"/>
    </source>
</evidence>
<dbReference type="InterPro" id="IPR013324">
    <property type="entry name" value="RNA_pol_sigma_r3/r4-like"/>
</dbReference>
<evidence type="ECO:0000313" key="8">
    <source>
        <dbReference type="Proteomes" id="UP000195514"/>
    </source>
</evidence>
<dbReference type="InterPro" id="IPR036388">
    <property type="entry name" value="WH-like_DNA-bd_sf"/>
</dbReference>
<dbReference type="InterPro" id="IPR007627">
    <property type="entry name" value="RNA_pol_sigma70_r2"/>
</dbReference>
<evidence type="ECO:0000259" key="6">
    <source>
        <dbReference type="Pfam" id="PF08281"/>
    </source>
</evidence>
<gene>
    <name evidence="7" type="ORF">CFX1CAM_1554</name>
</gene>
<dbReference type="InterPro" id="IPR014284">
    <property type="entry name" value="RNA_pol_sigma-70_dom"/>
</dbReference>
<comment type="similarity">
    <text evidence="1">Belongs to the sigma-70 factor family. ECF subfamily.</text>
</comment>
<keyword evidence="2" id="KW-0805">Transcription regulation</keyword>
<dbReference type="Pfam" id="PF04542">
    <property type="entry name" value="Sigma70_r2"/>
    <property type="match status" value="1"/>
</dbReference>
<dbReference type="SUPFAM" id="SSF88946">
    <property type="entry name" value="Sigma2 domain of RNA polymerase sigma factors"/>
    <property type="match status" value="1"/>
</dbReference>
<evidence type="ECO:0000259" key="5">
    <source>
        <dbReference type="Pfam" id="PF04542"/>
    </source>
</evidence>
<evidence type="ECO:0000256" key="3">
    <source>
        <dbReference type="ARBA" id="ARBA00023082"/>
    </source>
</evidence>
<feature type="domain" description="RNA polymerase sigma-70 region 2" evidence="5">
    <location>
        <begin position="23"/>
        <end position="90"/>
    </location>
</feature>
<keyword evidence="8" id="KW-1185">Reference proteome</keyword>
<dbReference type="EMBL" id="LT859958">
    <property type="protein sequence ID" value="SMX54619.1"/>
    <property type="molecule type" value="Genomic_DNA"/>
</dbReference>
<dbReference type="AlphaFoldDB" id="A0A1Y6K7Q0"/>
<dbReference type="InterPro" id="IPR013249">
    <property type="entry name" value="RNA_pol_sigma70_r4_t2"/>
</dbReference>
<proteinExistence type="inferred from homology"/>
<accession>A0A1Y6K7Q0</accession>
<feature type="domain" description="RNA polymerase sigma factor 70 region 4 type 2" evidence="6">
    <location>
        <begin position="123"/>
        <end position="174"/>
    </location>
</feature>
<dbReference type="NCBIfam" id="TIGR02937">
    <property type="entry name" value="sigma70-ECF"/>
    <property type="match status" value="1"/>
</dbReference>
<keyword evidence="4" id="KW-0804">Transcription</keyword>
<dbReference type="GO" id="GO:0003677">
    <property type="term" value="F:DNA binding"/>
    <property type="evidence" value="ECO:0007669"/>
    <property type="project" value="InterPro"/>
</dbReference>